<comment type="caution">
    <text evidence="1">The sequence shown here is derived from an EMBL/GenBank/DDBJ whole genome shotgun (WGS) entry which is preliminary data.</text>
</comment>
<name>A0ABX0ZG60_9ACTN</name>
<keyword evidence="2" id="KW-1185">Reference proteome</keyword>
<sequence length="210" mass="22542">MDLPTRSGPPAVEPHPAGCHLCGSTTGPLLPDPIAEQGQLICSRGCQTAPTTDAAAKDTRKGESTLSSDVLDLLAAIRDATGLPLPSTADADEIAWRNLMHRRLIDLHAVLSVSLSPEYVARLDPAELAADLRARTAAAPVTYTLWQPAALTAAEVDACTVCRRPFDPADTRWDGAARHRDTTYCRACVNRCHDTEIADHRCPICARGDR</sequence>
<accession>A0ABX0ZG60</accession>
<organism evidence="1 2">
    <name type="scientific">Actinacidiphila epipremni</name>
    <dbReference type="NCBI Taxonomy" id="2053013"/>
    <lineage>
        <taxon>Bacteria</taxon>
        <taxon>Bacillati</taxon>
        <taxon>Actinomycetota</taxon>
        <taxon>Actinomycetes</taxon>
        <taxon>Kitasatosporales</taxon>
        <taxon>Streptomycetaceae</taxon>
        <taxon>Actinacidiphila</taxon>
    </lineage>
</organism>
<reference evidence="1 2" key="1">
    <citation type="submission" date="2020-03" db="EMBL/GenBank/DDBJ databases">
        <title>WGS of actinomycetes isolated from Thailand.</title>
        <authorList>
            <person name="Thawai C."/>
        </authorList>
    </citation>
    <scope>NUCLEOTIDE SEQUENCE [LARGE SCALE GENOMIC DNA]</scope>
    <source>
        <strain evidence="1 2">PRB2-1</strain>
    </source>
</reference>
<evidence type="ECO:0000313" key="2">
    <source>
        <dbReference type="Proteomes" id="UP000734511"/>
    </source>
</evidence>
<evidence type="ECO:0000313" key="1">
    <source>
        <dbReference type="EMBL" id="NJP42291.1"/>
    </source>
</evidence>
<protein>
    <submittedName>
        <fullName evidence="1">Uncharacterized protein</fullName>
    </submittedName>
</protein>
<gene>
    <name evidence="1" type="ORF">HCN08_02500</name>
</gene>
<dbReference type="RefSeq" id="WP_167981124.1">
    <property type="nucleotide sequence ID" value="NZ_JAATEJ010000001.1"/>
</dbReference>
<dbReference type="Proteomes" id="UP000734511">
    <property type="component" value="Unassembled WGS sequence"/>
</dbReference>
<dbReference type="EMBL" id="JAATEJ010000001">
    <property type="protein sequence ID" value="NJP42291.1"/>
    <property type="molecule type" value="Genomic_DNA"/>
</dbReference>
<proteinExistence type="predicted"/>